<dbReference type="PROSITE" id="PS00678">
    <property type="entry name" value="WD_REPEATS_1"/>
    <property type="match status" value="2"/>
</dbReference>
<dbReference type="PRINTS" id="PR00320">
    <property type="entry name" value="GPROTEINBRPT"/>
</dbReference>
<dbReference type="SUPFAM" id="SSF50978">
    <property type="entry name" value="WD40 repeat-like"/>
    <property type="match status" value="1"/>
</dbReference>
<keyword evidence="1 7" id="KW-0853">WD repeat</keyword>
<dbReference type="PANTHER" id="PTHR19854:SF1">
    <property type="entry name" value="GUANINE NUCLEOTIDE-BINDING PROTEIN SUBUNIT BETA-LIKE PROTEIN 1"/>
    <property type="match status" value="1"/>
</dbReference>
<comment type="function">
    <text evidence="3">Component of the ASTRA complex involved in chromatin remodeling.</text>
</comment>
<dbReference type="eggNOG" id="KOG0322">
    <property type="taxonomic scope" value="Eukaryota"/>
</dbReference>
<dbReference type="InterPro" id="IPR019775">
    <property type="entry name" value="WD40_repeat_CS"/>
</dbReference>
<keyword evidence="2" id="KW-0677">Repeat</keyword>
<dbReference type="GeneID" id="8104201"/>
<dbReference type="STRING" id="441959.B8LSX1"/>
<keyword evidence="10" id="KW-1185">Reference proteome</keyword>
<proteinExistence type="inferred from homology"/>
<evidence type="ECO:0000256" key="1">
    <source>
        <dbReference type="ARBA" id="ARBA00022574"/>
    </source>
</evidence>
<name>B8LSX1_TALSN</name>
<dbReference type="OrthoDB" id="7668193at2759"/>
<dbReference type="PROSITE" id="PS50082">
    <property type="entry name" value="WD_REPEATS_2"/>
    <property type="match status" value="2"/>
</dbReference>
<evidence type="ECO:0000256" key="3">
    <source>
        <dbReference type="ARBA" id="ARBA00037338"/>
    </source>
</evidence>
<organism evidence="9 10">
    <name type="scientific">Talaromyces stipitatus (strain ATCC 10500 / CBS 375.48 / QM 6759 / NRRL 1006)</name>
    <name type="common">Penicillium stipitatum</name>
    <dbReference type="NCBI Taxonomy" id="441959"/>
    <lineage>
        <taxon>Eukaryota</taxon>
        <taxon>Fungi</taxon>
        <taxon>Dikarya</taxon>
        <taxon>Ascomycota</taxon>
        <taxon>Pezizomycotina</taxon>
        <taxon>Eurotiomycetes</taxon>
        <taxon>Eurotiomycetidae</taxon>
        <taxon>Eurotiales</taxon>
        <taxon>Trichocomaceae</taxon>
        <taxon>Talaromyces</taxon>
        <taxon>Talaromyces sect. Talaromyces</taxon>
    </lineage>
</organism>
<dbReference type="VEuPathDB" id="FungiDB:TSTA_064360"/>
<evidence type="ECO:0000313" key="10">
    <source>
        <dbReference type="Proteomes" id="UP000001745"/>
    </source>
</evidence>
<dbReference type="InterPro" id="IPR020472">
    <property type="entry name" value="WD40_PAC1"/>
</dbReference>
<dbReference type="InterPro" id="IPR036322">
    <property type="entry name" value="WD40_repeat_dom_sf"/>
</dbReference>
<dbReference type="Gene3D" id="2.130.10.10">
    <property type="entry name" value="YVTN repeat-like/Quinoprotein amine dehydrogenase"/>
    <property type="match status" value="2"/>
</dbReference>
<dbReference type="RefSeq" id="XP_002340354.1">
    <property type="nucleotide sequence ID" value="XM_002340313.1"/>
</dbReference>
<dbReference type="PANTHER" id="PTHR19854">
    <property type="entry name" value="TRANSDUCIN BETA-LIKE 3"/>
    <property type="match status" value="1"/>
</dbReference>
<feature type="repeat" description="WD" evidence="7">
    <location>
        <begin position="431"/>
        <end position="446"/>
    </location>
</feature>
<dbReference type="OMA" id="WHKEGVY"/>
<dbReference type="PROSITE" id="PS50294">
    <property type="entry name" value="WD_REPEATS_REGION"/>
    <property type="match status" value="1"/>
</dbReference>
<protein>
    <recommendedName>
        <fullName evidence="6">ASTRA-associated protein 1</fullName>
    </recommendedName>
</protein>
<comment type="subunit">
    <text evidence="5">Component of the ASTRA chromatin remodeling machinery complex.</text>
</comment>
<evidence type="ECO:0000256" key="5">
    <source>
        <dbReference type="ARBA" id="ARBA00038749"/>
    </source>
</evidence>
<feature type="region of interest" description="Disordered" evidence="8">
    <location>
        <begin position="392"/>
        <end position="411"/>
    </location>
</feature>
<dbReference type="AlphaFoldDB" id="B8LSX1"/>
<dbReference type="EMBL" id="EQ962652">
    <property type="protein sequence ID" value="EED22967.1"/>
    <property type="molecule type" value="Genomic_DNA"/>
</dbReference>
<feature type="repeat" description="WD" evidence="7">
    <location>
        <begin position="20"/>
        <end position="61"/>
    </location>
</feature>
<accession>B8LSX1</accession>
<dbReference type="Proteomes" id="UP000001745">
    <property type="component" value="Unassembled WGS sequence"/>
</dbReference>
<evidence type="ECO:0000256" key="8">
    <source>
        <dbReference type="SAM" id="MobiDB-lite"/>
    </source>
</evidence>
<dbReference type="SMART" id="SM00320">
    <property type="entry name" value="WD40"/>
    <property type="match status" value="4"/>
</dbReference>
<evidence type="ECO:0000313" key="9">
    <source>
        <dbReference type="EMBL" id="EED22967.1"/>
    </source>
</evidence>
<evidence type="ECO:0000256" key="4">
    <source>
        <dbReference type="ARBA" id="ARBA00037931"/>
    </source>
</evidence>
<sequence length="446" mass="49383">MTSITIQQQNLPPATPRYILRGHVSAIQALDFFASNTRLISADADGWVIIWDVVTKRARAVWKAHEGAVLEVKGYETAGQGMRIYTHSRDHKLRVWKIQFAGEEEQLSRVLPVEKSSKDGEQAPAPEPWLLHSLPVNALNFCAFTLCFIPYSNNEKLDGGNDDDPWRNATESLDIAEDEGYFAVPNALNSGAIDIFHLPSERRVSTIPADTSVQTGMVMAVKILIDNSNTQNALVYMLSGYEDGHVMVHISYPPSGSSTAWKWDKIYASQPHSQPILSLDSVQAETEHIPSFFYTSSADALIVKHPIPSMSSPPISSANTSVKNTPLKVLNTKHSGQQGLHVRGDQKLFATAGWDARIRVYSCKTMKELAVLKWHSEGCYAVAFADILPSTSADSPSTHKDDDSSIVRSQTSPLEIVRQQRNEKAQQTHWLAAGSKDGKISLWDIY</sequence>
<dbReference type="Pfam" id="PF00400">
    <property type="entry name" value="WD40"/>
    <property type="match status" value="2"/>
</dbReference>
<gene>
    <name evidence="9" type="ORF">TSTA_064360</name>
</gene>
<dbReference type="InterPro" id="IPR015943">
    <property type="entry name" value="WD40/YVTN_repeat-like_dom_sf"/>
</dbReference>
<evidence type="ECO:0000256" key="7">
    <source>
        <dbReference type="PROSITE-ProRule" id="PRU00221"/>
    </source>
</evidence>
<comment type="similarity">
    <text evidence="4">Belongs to the WD repeat ASA1 family.</text>
</comment>
<dbReference type="HOGENOM" id="CLU_041940_0_1_1"/>
<evidence type="ECO:0000256" key="6">
    <source>
        <dbReference type="ARBA" id="ARBA00040563"/>
    </source>
</evidence>
<reference evidence="10" key="1">
    <citation type="journal article" date="2015" name="Genome Announc.">
        <title>Genome sequence of the AIDS-associated pathogen Penicillium marneffei (ATCC18224) and its near taxonomic relative Talaromyces stipitatus (ATCC10500).</title>
        <authorList>
            <person name="Nierman W.C."/>
            <person name="Fedorova-Abrams N.D."/>
            <person name="Andrianopoulos A."/>
        </authorList>
    </citation>
    <scope>NUCLEOTIDE SEQUENCE [LARGE SCALE GENOMIC DNA]</scope>
    <source>
        <strain evidence="10">ATCC 10500 / CBS 375.48 / QM 6759 / NRRL 1006</strain>
    </source>
</reference>
<dbReference type="InterPro" id="IPR001680">
    <property type="entry name" value="WD40_rpt"/>
</dbReference>
<dbReference type="PhylomeDB" id="B8LSX1"/>
<evidence type="ECO:0000256" key="2">
    <source>
        <dbReference type="ARBA" id="ARBA00022737"/>
    </source>
</evidence>
<dbReference type="InParanoid" id="B8LSX1"/>